<organism evidence="1 2">
    <name type="scientific">Coniosporium uncinatum</name>
    <dbReference type="NCBI Taxonomy" id="93489"/>
    <lineage>
        <taxon>Eukaryota</taxon>
        <taxon>Fungi</taxon>
        <taxon>Dikarya</taxon>
        <taxon>Ascomycota</taxon>
        <taxon>Pezizomycotina</taxon>
        <taxon>Dothideomycetes</taxon>
        <taxon>Dothideomycetes incertae sedis</taxon>
        <taxon>Coniosporium</taxon>
    </lineage>
</organism>
<evidence type="ECO:0000313" key="1">
    <source>
        <dbReference type="EMBL" id="KAK3077160.1"/>
    </source>
</evidence>
<dbReference type="Proteomes" id="UP001186974">
    <property type="component" value="Unassembled WGS sequence"/>
</dbReference>
<evidence type="ECO:0000313" key="2">
    <source>
        <dbReference type="Proteomes" id="UP001186974"/>
    </source>
</evidence>
<reference evidence="1" key="1">
    <citation type="submission" date="2024-09" db="EMBL/GenBank/DDBJ databases">
        <title>Black Yeasts Isolated from many extreme environments.</title>
        <authorList>
            <person name="Coleine C."/>
            <person name="Stajich J.E."/>
            <person name="Selbmann L."/>
        </authorList>
    </citation>
    <scope>NUCLEOTIDE SEQUENCE</scope>
    <source>
        <strain evidence="1">CCFEE 5737</strain>
    </source>
</reference>
<dbReference type="EMBL" id="JAWDJW010003152">
    <property type="protein sequence ID" value="KAK3077160.1"/>
    <property type="molecule type" value="Genomic_DNA"/>
</dbReference>
<comment type="caution">
    <text evidence="1">The sequence shown here is derived from an EMBL/GenBank/DDBJ whole genome shotgun (WGS) entry which is preliminary data.</text>
</comment>
<protein>
    <submittedName>
        <fullName evidence="1">Uncharacterized protein</fullName>
    </submittedName>
</protein>
<accession>A0ACC3DKG8</accession>
<feature type="non-terminal residue" evidence="1">
    <location>
        <position position="217"/>
    </location>
</feature>
<name>A0ACC3DKG8_9PEZI</name>
<gene>
    <name evidence="1" type="ORF">LTS18_011062</name>
</gene>
<proteinExistence type="predicted"/>
<sequence>MKKRNKSLRQRVNVCYLLFAECLVFIATSPYFRIFNRNTRRPLKELAETADETQIKEFLLKWTVLKLREAQYVQVAVSHPSQFTAIASQLTCCQGAVIFASVISCLSWSNIENAHWSGPALWYASIVFAILAVVLGSQHNMLLPDMTTQIDKDWKAIRERMTVGNADGTRRPSSTMMFAWQGPTMCLSYSLVAFMGGLMSVVFSPWAQNMVWGPEAK</sequence>
<keyword evidence="2" id="KW-1185">Reference proteome</keyword>